<dbReference type="Proteomes" id="UP001557485">
    <property type="component" value="Unassembled WGS sequence"/>
</dbReference>
<gene>
    <name evidence="2" type="ORF">AB4876_18675</name>
</gene>
<name>A0ABV3UAG3_9GAMM</name>
<organism evidence="2 3">
    <name type="scientific">Zhongshania guokunii</name>
    <dbReference type="NCBI Taxonomy" id="641783"/>
    <lineage>
        <taxon>Bacteria</taxon>
        <taxon>Pseudomonadati</taxon>
        <taxon>Pseudomonadota</taxon>
        <taxon>Gammaproteobacteria</taxon>
        <taxon>Cellvibrionales</taxon>
        <taxon>Spongiibacteraceae</taxon>
        <taxon>Zhongshania</taxon>
    </lineage>
</organism>
<dbReference type="InterPro" id="IPR036527">
    <property type="entry name" value="SCP2_sterol-bd_dom_sf"/>
</dbReference>
<dbReference type="SUPFAM" id="SSF55718">
    <property type="entry name" value="SCP-like"/>
    <property type="match status" value="1"/>
</dbReference>
<dbReference type="InterPro" id="IPR003033">
    <property type="entry name" value="SCP2_sterol-bd_dom"/>
</dbReference>
<dbReference type="Pfam" id="PF02036">
    <property type="entry name" value="SCP2"/>
    <property type="match status" value="1"/>
</dbReference>
<accession>A0ABV3UAG3</accession>
<evidence type="ECO:0000313" key="3">
    <source>
        <dbReference type="Proteomes" id="UP001557485"/>
    </source>
</evidence>
<keyword evidence="3" id="KW-1185">Reference proteome</keyword>
<feature type="domain" description="SCP2" evidence="1">
    <location>
        <begin position="44"/>
        <end position="98"/>
    </location>
</feature>
<protein>
    <submittedName>
        <fullName evidence="2">SCP2 sterol-binding domain-containing protein</fullName>
    </submittedName>
</protein>
<dbReference type="EMBL" id="JBFRYA010000026">
    <property type="protein sequence ID" value="MEX1670939.1"/>
    <property type="molecule type" value="Genomic_DNA"/>
</dbReference>
<dbReference type="RefSeq" id="WP_368383209.1">
    <property type="nucleotide sequence ID" value="NZ_JBFRYA010000026.1"/>
</dbReference>
<evidence type="ECO:0000313" key="2">
    <source>
        <dbReference type="EMBL" id="MEX1670939.1"/>
    </source>
</evidence>
<reference evidence="2 3" key="1">
    <citation type="journal article" date="2011" name="Int. J. Syst. Evol. Microbiol.">
        <title>Zhongshania antarctica gen. nov., sp. nov. and Zhongshania guokunii sp. nov., gammaproteobacteria respectively isolated from coastal attached (fast) ice and surface seawater of the Antarctic.</title>
        <authorList>
            <person name="Li H.J."/>
            <person name="Zhang X.Y."/>
            <person name="Chen C.X."/>
            <person name="Zhang Y.J."/>
            <person name="Gao Z.M."/>
            <person name="Yu Y."/>
            <person name="Chen X.L."/>
            <person name="Chen B."/>
            <person name="Zhang Y.Z."/>
        </authorList>
    </citation>
    <scope>NUCLEOTIDE SEQUENCE [LARGE SCALE GENOMIC DNA]</scope>
    <source>
        <strain evidence="2 3">ZS6-22T</strain>
    </source>
</reference>
<dbReference type="Gene3D" id="3.30.1050.10">
    <property type="entry name" value="SCP2 sterol-binding domain"/>
    <property type="match status" value="1"/>
</dbReference>
<proteinExistence type="predicted"/>
<comment type="caution">
    <text evidence="2">The sequence shown here is derived from an EMBL/GenBank/DDBJ whole genome shotgun (WGS) entry which is preliminary data.</text>
</comment>
<evidence type="ECO:0000259" key="1">
    <source>
        <dbReference type="Pfam" id="PF02036"/>
    </source>
</evidence>
<sequence length="98" mass="10824">MNDFFSAMQILDDKVSNVPAFGKKVRFVLDDNSAILNGNLTPPKVELEDSDAEIVFKSTLVNFNKLMSKELNATTAFMSGKIKIEGDLKSALPLMKIL</sequence>